<feature type="transmembrane region" description="Helical" evidence="1">
    <location>
        <begin position="60"/>
        <end position="82"/>
    </location>
</feature>
<feature type="chain" id="PRO_5046817484" description="Increased loss of mitochondrial DNA protein 1" evidence="2">
    <location>
        <begin position="22"/>
        <end position="177"/>
    </location>
</feature>
<evidence type="ECO:0000313" key="4">
    <source>
        <dbReference type="Proteomes" id="UP001590950"/>
    </source>
</evidence>
<keyword evidence="1" id="KW-0812">Transmembrane</keyword>
<gene>
    <name evidence="3" type="ORF">N7G274_006964</name>
</gene>
<comment type="caution">
    <text evidence="3">The sequence shown here is derived from an EMBL/GenBank/DDBJ whole genome shotgun (WGS) entry which is preliminary data.</text>
</comment>
<evidence type="ECO:0000313" key="3">
    <source>
        <dbReference type="EMBL" id="KAL2040061.1"/>
    </source>
</evidence>
<evidence type="ECO:0008006" key="5">
    <source>
        <dbReference type="Google" id="ProtNLM"/>
    </source>
</evidence>
<accession>A0ABR4A3Z8</accession>
<feature type="transmembrane region" description="Helical" evidence="1">
    <location>
        <begin position="131"/>
        <end position="155"/>
    </location>
</feature>
<dbReference type="InterPro" id="IPR018815">
    <property type="entry name" value="Incr_loss_mito_DNA_1"/>
</dbReference>
<dbReference type="Proteomes" id="UP001590950">
    <property type="component" value="Unassembled WGS sequence"/>
</dbReference>
<evidence type="ECO:0000256" key="2">
    <source>
        <dbReference type="SAM" id="SignalP"/>
    </source>
</evidence>
<name>A0ABR4A3Z8_9LECA</name>
<proteinExistence type="predicted"/>
<feature type="transmembrane region" description="Helical" evidence="1">
    <location>
        <begin position="94"/>
        <end position="111"/>
    </location>
</feature>
<reference evidence="3 4" key="1">
    <citation type="submission" date="2024-09" db="EMBL/GenBank/DDBJ databases">
        <title>Rethinking Asexuality: The Enigmatic Case of Functional Sexual Genes in Lepraria (Stereocaulaceae).</title>
        <authorList>
            <person name="Doellman M."/>
            <person name="Sun Y."/>
            <person name="Barcenas-Pena A."/>
            <person name="Lumbsch H.T."/>
            <person name="Grewe F."/>
        </authorList>
    </citation>
    <scope>NUCLEOTIDE SEQUENCE [LARGE SCALE GENOMIC DNA]</scope>
    <source>
        <strain evidence="3 4">Mercado 3170</strain>
    </source>
</reference>
<keyword evidence="1" id="KW-1133">Transmembrane helix</keyword>
<keyword evidence="4" id="KW-1185">Reference proteome</keyword>
<dbReference type="Pfam" id="PF10311">
    <property type="entry name" value="Ilm1"/>
    <property type="match status" value="1"/>
</dbReference>
<dbReference type="PANTHER" id="PTHR28029:SF1">
    <property type="entry name" value="PROTEIN ILM1"/>
    <property type="match status" value="1"/>
</dbReference>
<sequence>MAILSATTLLRAISLFHLTCAYYLLNSPTKLADHNLVFILGASMDIPGPLDSSLSLPSPALALAASFLAILGVSDLAATGLPEEIASYYWSSQAPIRLVGFFGITGFSYLGKVEPKGVLPKGANRLGVSGLVCNSFTFTWGFVEMLGWFWIFVTLREERREMMARKELRRKAEEERL</sequence>
<evidence type="ECO:0000256" key="1">
    <source>
        <dbReference type="SAM" id="Phobius"/>
    </source>
</evidence>
<dbReference type="PANTHER" id="PTHR28029">
    <property type="entry name" value="PROTEIN ILM1"/>
    <property type="match status" value="1"/>
</dbReference>
<dbReference type="EMBL" id="JBEFKJ010000022">
    <property type="protein sequence ID" value="KAL2040061.1"/>
    <property type="molecule type" value="Genomic_DNA"/>
</dbReference>
<organism evidence="3 4">
    <name type="scientific">Stereocaulon virgatum</name>
    <dbReference type="NCBI Taxonomy" id="373712"/>
    <lineage>
        <taxon>Eukaryota</taxon>
        <taxon>Fungi</taxon>
        <taxon>Dikarya</taxon>
        <taxon>Ascomycota</taxon>
        <taxon>Pezizomycotina</taxon>
        <taxon>Lecanoromycetes</taxon>
        <taxon>OSLEUM clade</taxon>
        <taxon>Lecanoromycetidae</taxon>
        <taxon>Lecanorales</taxon>
        <taxon>Lecanorineae</taxon>
        <taxon>Stereocaulaceae</taxon>
        <taxon>Stereocaulon</taxon>
    </lineage>
</organism>
<protein>
    <recommendedName>
        <fullName evidence="5">Increased loss of mitochondrial DNA protein 1</fullName>
    </recommendedName>
</protein>
<keyword evidence="2" id="KW-0732">Signal</keyword>
<keyword evidence="1" id="KW-0472">Membrane</keyword>
<feature type="signal peptide" evidence="2">
    <location>
        <begin position="1"/>
        <end position="21"/>
    </location>
</feature>